<dbReference type="AlphaFoldDB" id="A0A9P4IFD4"/>
<keyword evidence="2" id="KW-0805">Transcription regulation</keyword>
<evidence type="ECO:0000313" key="9">
    <source>
        <dbReference type="Proteomes" id="UP000799772"/>
    </source>
</evidence>
<dbReference type="GO" id="GO:0005634">
    <property type="term" value="C:nucleus"/>
    <property type="evidence" value="ECO:0007669"/>
    <property type="project" value="UniProtKB-SubCell"/>
</dbReference>
<keyword evidence="9" id="KW-1185">Reference proteome</keyword>
<keyword evidence="5" id="KW-0539">Nucleus</keyword>
<name>A0A9P4IFD4_9PEZI</name>
<evidence type="ECO:0000256" key="4">
    <source>
        <dbReference type="ARBA" id="ARBA00023163"/>
    </source>
</evidence>
<dbReference type="Pfam" id="PF04082">
    <property type="entry name" value="Fungal_trans"/>
    <property type="match status" value="1"/>
</dbReference>
<dbReference type="GO" id="GO:0045944">
    <property type="term" value="P:positive regulation of transcription by RNA polymerase II"/>
    <property type="evidence" value="ECO:0007669"/>
    <property type="project" value="TreeGrafter"/>
</dbReference>
<comment type="subcellular location">
    <subcellularLocation>
        <location evidence="1">Nucleus</location>
    </subcellularLocation>
</comment>
<protein>
    <recommendedName>
        <fullName evidence="7">Xylanolytic transcriptional activator regulatory domain-containing protein</fullName>
    </recommendedName>
</protein>
<keyword evidence="3" id="KW-0238">DNA-binding</keyword>
<feature type="domain" description="Xylanolytic transcriptional activator regulatory" evidence="7">
    <location>
        <begin position="212"/>
        <end position="288"/>
    </location>
</feature>
<evidence type="ECO:0000256" key="1">
    <source>
        <dbReference type="ARBA" id="ARBA00004123"/>
    </source>
</evidence>
<dbReference type="Proteomes" id="UP000799772">
    <property type="component" value="Unassembled WGS sequence"/>
</dbReference>
<dbReference type="GO" id="GO:0043565">
    <property type="term" value="F:sequence-specific DNA binding"/>
    <property type="evidence" value="ECO:0007669"/>
    <property type="project" value="TreeGrafter"/>
</dbReference>
<dbReference type="GO" id="GO:0006351">
    <property type="term" value="P:DNA-templated transcription"/>
    <property type="evidence" value="ECO:0007669"/>
    <property type="project" value="InterPro"/>
</dbReference>
<proteinExistence type="predicted"/>
<evidence type="ECO:0000256" key="6">
    <source>
        <dbReference type="SAM" id="MobiDB-lite"/>
    </source>
</evidence>
<dbReference type="SMART" id="SM00906">
    <property type="entry name" value="Fungal_trans"/>
    <property type="match status" value="1"/>
</dbReference>
<accession>A0A9P4IFD4</accession>
<comment type="caution">
    <text evidence="8">The sequence shown here is derived from an EMBL/GenBank/DDBJ whole genome shotgun (WGS) entry which is preliminary data.</text>
</comment>
<dbReference type="EMBL" id="ML978127">
    <property type="protein sequence ID" value="KAF2098089.1"/>
    <property type="molecule type" value="Genomic_DNA"/>
</dbReference>
<evidence type="ECO:0000313" key="8">
    <source>
        <dbReference type="EMBL" id="KAF2098089.1"/>
    </source>
</evidence>
<gene>
    <name evidence="8" type="ORF">NA57DRAFT_66538</name>
</gene>
<dbReference type="GO" id="GO:0008270">
    <property type="term" value="F:zinc ion binding"/>
    <property type="evidence" value="ECO:0007669"/>
    <property type="project" value="InterPro"/>
</dbReference>
<evidence type="ECO:0000259" key="7">
    <source>
        <dbReference type="SMART" id="SM00906"/>
    </source>
</evidence>
<evidence type="ECO:0000256" key="2">
    <source>
        <dbReference type="ARBA" id="ARBA00023015"/>
    </source>
</evidence>
<sequence length="604" mass="67436">MTPQMPHSGVVSESSKVDNAMLPGSTAQSSGNSPEPLQSDQQGHFVGPASGASFLLRIQRNLLRQQSSISSESSIFTFGDLPLPEFDPSFVILPNKSDAEALVARYFEFASATHRFLHRPTVEQWLQELYTDGAMRHKPSARSRTALLFMVFAQARVYQKPSLSDEIDSGARLFSAAEHQLAAERGAIRLTSVQARVAQCLYLLAQSRINHCWSLFGTTSHLVLALGIHRKQRGINRSNMDYIDLECRRRTFWCAYNIDTYLSAALGRPRTFHDDDIDQAMPSCVNDEDLHTRHMNPSPLPSQSTMSGCTAHIDLSRILANILRDLYGIKQPSFETRLSLSDKYEQDLQNWRRDLLYLLDTSGIDPSMFLPIFLRQRNVLNLAFWHAQILVHRPFLLSTFAGGSKSAMNESPEVNRHVRQCLNAALNIVDHVHRMSSTGQLYSSYWFTQYFSFCAVVVLYVYSMQQPASFSEEDYRNAFEAGARCQEQLSDIAAKGSLAERYGVVLQELRLEVLKHASFTQNTIGPQTAGPNHGRSLQQVPEQRLGMFHQGPSDTFLSTSPTGSIGGVTGWGQFDSLVTGGLAELESFMTDGNDGALWDFGISA</sequence>
<dbReference type="PANTHER" id="PTHR47540">
    <property type="entry name" value="THIAMINE REPRESSIBLE GENES REGULATORY PROTEIN THI5"/>
    <property type="match status" value="1"/>
</dbReference>
<dbReference type="OrthoDB" id="2579025at2759"/>
<keyword evidence="4" id="KW-0804">Transcription</keyword>
<dbReference type="InterPro" id="IPR051711">
    <property type="entry name" value="Stress_Response_Reg"/>
</dbReference>
<reference evidence="8" key="1">
    <citation type="journal article" date="2020" name="Stud. Mycol.">
        <title>101 Dothideomycetes genomes: a test case for predicting lifestyles and emergence of pathogens.</title>
        <authorList>
            <person name="Haridas S."/>
            <person name="Albert R."/>
            <person name="Binder M."/>
            <person name="Bloem J."/>
            <person name="Labutti K."/>
            <person name="Salamov A."/>
            <person name="Andreopoulos B."/>
            <person name="Baker S."/>
            <person name="Barry K."/>
            <person name="Bills G."/>
            <person name="Bluhm B."/>
            <person name="Cannon C."/>
            <person name="Castanera R."/>
            <person name="Culley D."/>
            <person name="Daum C."/>
            <person name="Ezra D."/>
            <person name="Gonzalez J."/>
            <person name="Henrissat B."/>
            <person name="Kuo A."/>
            <person name="Liang C."/>
            <person name="Lipzen A."/>
            <person name="Lutzoni F."/>
            <person name="Magnuson J."/>
            <person name="Mondo S."/>
            <person name="Nolan M."/>
            <person name="Ohm R."/>
            <person name="Pangilinan J."/>
            <person name="Park H.-J."/>
            <person name="Ramirez L."/>
            <person name="Alfaro M."/>
            <person name="Sun H."/>
            <person name="Tritt A."/>
            <person name="Yoshinaga Y."/>
            <person name="Zwiers L.-H."/>
            <person name="Turgeon B."/>
            <person name="Goodwin S."/>
            <person name="Spatafora J."/>
            <person name="Crous P."/>
            <person name="Grigoriev I."/>
        </authorList>
    </citation>
    <scope>NUCLEOTIDE SEQUENCE</scope>
    <source>
        <strain evidence="8">CBS 133067</strain>
    </source>
</reference>
<dbReference type="CDD" id="cd12148">
    <property type="entry name" value="fungal_TF_MHR"/>
    <property type="match status" value="1"/>
</dbReference>
<evidence type="ECO:0000256" key="5">
    <source>
        <dbReference type="ARBA" id="ARBA00023242"/>
    </source>
</evidence>
<evidence type="ECO:0000256" key="3">
    <source>
        <dbReference type="ARBA" id="ARBA00023125"/>
    </source>
</evidence>
<organism evidence="8 9">
    <name type="scientific">Rhizodiscina lignyota</name>
    <dbReference type="NCBI Taxonomy" id="1504668"/>
    <lineage>
        <taxon>Eukaryota</taxon>
        <taxon>Fungi</taxon>
        <taxon>Dikarya</taxon>
        <taxon>Ascomycota</taxon>
        <taxon>Pezizomycotina</taxon>
        <taxon>Dothideomycetes</taxon>
        <taxon>Pleosporomycetidae</taxon>
        <taxon>Aulographales</taxon>
        <taxon>Rhizodiscinaceae</taxon>
        <taxon>Rhizodiscina</taxon>
    </lineage>
</organism>
<dbReference type="PANTHER" id="PTHR47540:SF3">
    <property type="entry name" value="ZN(II)2CYS6 TRANSCRIPTION FACTOR (EUROFUNG)"/>
    <property type="match status" value="1"/>
</dbReference>
<dbReference type="InterPro" id="IPR007219">
    <property type="entry name" value="XnlR_reg_dom"/>
</dbReference>
<feature type="compositionally biased region" description="Polar residues" evidence="6">
    <location>
        <begin position="25"/>
        <end position="42"/>
    </location>
</feature>
<feature type="region of interest" description="Disordered" evidence="6">
    <location>
        <begin position="1"/>
        <end position="44"/>
    </location>
</feature>